<keyword evidence="1" id="KW-0853">WD repeat</keyword>
<dbReference type="SUPFAM" id="SSF50998">
    <property type="entry name" value="Quinoprotein alcohol dehydrogenase-like"/>
    <property type="match status" value="1"/>
</dbReference>
<dbReference type="InterPro" id="IPR011047">
    <property type="entry name" value="Quinoprotein_ADH-like_sf"/>
</dbReference>
<feature type="region of interest" description="Disordered" evidence="2">
    <location>
        <begin position="1"/>
        <end position="28"/>
    </location>
</feature>
<gene>
    <name evidence="3" type="ORF">ABT384_03230</name>
</gene>
<comment type="caution">
    <text evidence="3">The sequence shown here is derived from an EMBL/GenBank/DDBJ whole genome shotgun (WGS) entry which is preliminary data.</text>
</comment>
<evidence type="ECO:0000313" key="4">
    <source>
        <dbReference type="Proteomes" id="UP001486207"/>
    </source>
</evidence>
<evidence type="ECO:0000256" key="1">
    <source>
        <dbReference type="PROSITE-ProRule" id="PRU00221"/>
    </source>
</evidence>
<evidence type="ECO:0000313" key="3">
    <source>
        <dbReference type="EMBL" id="MER7371658.1"/>
    </source>
</evidence>
<organism evidence="3 4">
    <name type="scientific">Streptomyces lanatus</name>
    <dbReference type="NCBI Taxonomy" id="66900"/>
    <lineage>
        <taxon>Bacteria</taxon>
        <taxon>Bacillati</taxon>
        <taxon>Actinomycetota</taxon>
        <taxon>Actinomycetes</taxon>
        <taxon>Kitasatosporales</taxon>
        <taxon>Streptomycetaceae</taxon>
        <taxon>Streptomyces</taxon>
    </lineage>
</organism>
<keyword evidence="4" id="KW-1185">Reference proteome</keyword>
<dbReference type="Gene3D" id="2.130.10.10">
    <property type="entry name" value="YVTN repeat-like/Quinoprotein amine dehydrogenase"/>
    <property type="match status" value="1"/>
</dbReference>
<dbReference type="Proteomes" id="UP001486207">
    <property type="component" value="Unassembled WGS sequence"/>
</dbReference>
<dbReference type="SMART" id="SM00320">
    <property type="entry name" value="WD40"/>
    <property type="match status" value="2"/>
</dbReference>
<evidence type="ECO:0008006" key="5">
    <source>
        <dbReference type="Google" id="ProtNLM"/>
    </source>
</evidence>
<reference evidence="3 4" key="1">
    <citation type="submission" date="2024-06" db="EMBL/GenBank/DDBJ databases">
        <title>The Natural Products Discovery Center: Release of the First 8490 Sequenced Strains for Exploring Actinobacteria Biosynthetic Diversity.</title>
        <authorList>
            <person name="Kalkreuter E."/>
            <person name="Kautsar S.A."/>
            <person name="Yang D."/>
            <person name="Bader C.D."/>
            <person name="Teijaro C.N."/>
            <person name="Fluegel L."/>
            <person name="Davis C.M."/>
            <person name="Simpson J.R."/>
            <person name="Lauterbach L."/>
            <person name="Steele A.D."/>
            <person name="Gui C."/>
            <person name="Meng S."/>
            <person name="Li G."/>
            <person name="Viehrig K."/>
            <person name="Ye F."/>
            <person name="Su P."/>
            <person name="Kiefer A.F."/>
            <person name="Nichols A."/>
            <person name="Cepeda A.J."/>
            <person name="Yan W."/>
            <person name="Fan B."/>
            <person name="Jiang Y."/>
            <person name="Adhikari A."/>
            <person name="Zheng C.-J."/>
            <person name="Schuster L."/>
            <person name="Cowan T.M."/>
            <person name="Smanski M.J."/>
            <person name="Chevrette M.G."/>
            <person name="De Carvalho L.P.S."/>
            <person name="Shen B."/>
        </authorList>
    </citation>
    <scope>NUCLEOTIDE SEQUENCE [LARGE SCALE GENOMIC DNA]</scope>
    <source>
        <strain evidence="3 4">NPDC000155</strain>
    </source>
</reference>
<feature type="repeat" description="WD" evidence="1">
    <location>
        <begin position="33"/>
        <end position="76"/>
    </location>
</feature>
<dbReference type="InterPro" id="IPR001680">
    <property type="entry name" value="WD40_rpt"/>
</dbReference>
<name>A0ABV1XJN6_9ACTN</name>
<dbReference type="PROSITE" id="PS50082">
    <property type="entry name" value="WD_REPEATS_2"/>
    <property type="match status" value="1"/>
</dbReference>
<evidence type="ECO:0000256" key="2">
    <source>
        <dbReference type="SAM" id="MobiDB-lite"/>
    </source>
</evidence>
<sequence length="445" mass="47115">MKLPNPFRRRRPTAPPKRPDPGSTARPNGEYELRGHSSIVMHLATVPTADGELLASGDTQGAVLLWDAATGEHVAGPVTVDSANVRGLAAVDLGTDGWALVCAGADGVTLWDPRDMSSPEYTPRRLVDTGASAVAVVPGEPQLLVVADGKAVRVIDPAGGQEVFGFRQPPHPKGHIGDQVRRLVGVRPDDDTGGFAAARYGGGLEVWAPGRRGWHQGRFSLMARGPGDFTAYGSHLAIPAGRGIDVWDLRTGEHTARGELDTPYEVLAPVPLGGRTVIAAAFRVYDECGVQLWDPHHPTALTPPFNRHGQAFGDASFGSATINDVIGITCPDGTTRVASAGNDGCVLLSASLTEDDLVPGQRPGPAPVEHDNGNYARVRTRDGEIVGLWFADTARARDRGLIEALLFREDLGHLLGTEHRVVPNTVDDKGGAFVMFGHHRAPGAP</sequence>
<dbReference type="RefSeq" id="WP_190068629.1">
    <property type="nucleotide sequence ID" value="NZ_BNBM01000002.1"/>
</dbReference>
<dbReference type="InterPro" id="IPR015943">
    <property type="entry name" value="WD40/YVTN_repeat-like_dom_sf"/>
</dbReference>
<protein>
    <recommendedName>
        <fullName evidence="5">WD40 repeat domain-containing protein</fullName>
    </recommendedName>
</protein>
<proteinExistence type="predicted"/>
<accession>A0ABV1XJN6</accession>
<dbReference type="EMBL" id="JBEPFB010000001">
    <property type="protein sequence ID" value="MER7371658.1"/>
    <property type="molecule type" value="Genomic_DNA"/>
</dbReference>